<gene>
    <name evidence="1" type="ORF">A4A49_53952</name>
</gene>
<proteinExistence type="predicted"/>
<reference evidence="1" key="1">
    <citation type="submission" date="2016-11" db="EMBL/GenBank/DDBJ databases">
        <title>The genome of Nicotiana attenuata.</title>
        <authorList>
            <person name="Xu S."/>
            <person name="Brockmoeller T."/>
            <person name="Gaquerel E."/>
            <person name="Navarro A."/>
            <person name="Kuhl H."/>
            <person name="Gase K."/>
            <person name="Ling Z."/>
            <person name="Zhou W."/>
            <person name="Kreitzer C."/>
            <person name="Stanke M."/>
            <person name="Tang H."/>
            <person name="Lyons E."/>
            <person name="Pandey P."/>
            <person name="Pandey S.P."/>
            <person name="Timmermann B."/>
            <person name="Baldwin I.T."/>
        </authorList>
    </citation>
    <scope>NUCLEOTIDE SEQUENCE [LARGE SCALE GENOMIC DNA]</scope>
    <source>
        <strain evidence="1">UT</strain>
    </source>
</reference>
<feature type="non-terminal residue" evidence="1">
    <location>
        <position position="74"/>
    </location>
</feature>
<dbReference type="Proteomes" id="UP000187609">
    <property type="component" value="Unassembled WGS sequence"/>
</dbReference>
<sequence>LLYVQLTTAKNISHKGKTGVSPALSANSIVNCSISLDRYNHKSSQHMTFKANSFVNCSVCLDRQNHNSSQHITL</sequence>
<organism evidence="1 2">
    <name type="scientific">Nicotiana attenuata</name>
    <name type="common">Coyote tobacco</name>
    <dbReference type="NCBI Taxonomy" id="49451"/>
    <lineage>
        <taxon>Eukaryota</taxon>
        <taxon>Viridiplantae</taxon>
        <taxon>Streptophyta</taxon>
        <taxon>Embryophyta</taxon>
        <taxon>Tracheophyta</taxon>
        <taxon>Spermatophyta</taxon>
        <taxon>Magnoliopsida</taxon>
        <taxon>eudicotyledons</taxon>
        <taxon>Gunneridae</taxon>
        <taxon>Pentapetalae</taxon>
        <taxon>asterids</taxon>
        <taxon>lamiids</taxon>
        <taxon>Solanales</taxon>
        <taxon>Solanaceae</taxon>
        <taxon>Nicotianoideae</taxon>
        <taxon>Nicotianeae</taxon>
        <taxon>Nicotiana</taxon>
    </lineage>
</organism>
<evidence type="ECO:0000313" key="2">
    <source>
        <dbReference type="Proteomes" id="UP000187609"/>
    </source>
</evidence>
<comment type="caution">
    <text evidence="1">The sequence shown here is derived from an EMBL/GenBank/DDBJ whole genome shotgun (WGS) entry which is preliminary data.</text>
</comment>
<protein>
    <submittedName>
        <fullName evidence="1">Uncharacterized protein</fullName>
    </submittedName>
</protein>
<accession>A0A1J6KEM6</accession>
<dbReference type="AlphaFoldDB" id="A0A1J6KEM6"/>
<evidence type="ECO:0000313" key="1">
    <source>
        <dbReference type="EMBL" id="OIT20383.1"/>
    </source>
</evidence>
<feature type="non-terminal residue" evidence="1">
    <location>
        <position position="1"/>
    </location>
</feature>
<name>A0A1J6KEM6_NICAT</name>
<keyword evidence="2" id="KW-1185">Reference proteome</keyword>
<dbReference type="EMBL" id="MJEQ01005372">
    <property type="protein sequence ID" value="OIT20383.1"/>
    <property type="molecule type" value="Genomic_DNA"/>
</dbReference>